<keyword evidence="2" id="KW-1185">Reference proteome</keyword>
<dbReference type="Proteomes" id="UP000008457">
    <property type="component" value="Chromosome"/>
</dbReference>
<name>F3ZVC9_MAHA5</name>
<reference evidence="1 2" key="2">
    <citation type="journal article" date="2011" name="Stand. Genomic Sci.">
        <title>Complete genome sequence of Mahella australiensis type strain (50-1 BON).</title>
        <authorList>
            <person name="Sikorski J."/>
            <person name="Teshima H."/>
            <person name="Nolan M."/>
            <person name="Lucas S."/>
            <person name="Hammon N."/>
            <person name="Deshpande S."/>
            <person name="Cheng J.F."/>
            <person name="Pitluck S."/>
            <person name="Liolios K."/>
            <person name="Pagani I."/>
            <person name="Ivanova N."/>
            <person name="Huntemann M."/>
            <person name="Mavromatis K."/>
            <person name="Ovchinikova G."/>
            <person name="Pati A."/>
            <person name="Tapia R."/>
            <person name="Han C."/>
            <person name="Goodwin L."/>
            <person name="Chen A."/>
            <person name="Palaniappan K."/>
            <person name="Land M."/>
            <person name="Hauser L."/>
            <person name="Ngatchou-Djao O.D."/>
            <person name="Rohde M."/>
            <person name="Pukall R."/>
            <person name="Spring S."/>
            <person name="Abt B."/>
            <person name="Goker M."/>
            <person name="Detter J.C."/>
            <person name="Woyke T."/>
            <person name="Bristow J."/>
            <person name="Markowitz V."/>
            <person name="Hugenholtz P."/>
            <person name="Eisen J.A."/>
            <person name="Kyrpides N.C."/>
            <person name="Klenk H.P."/>
            <person name="Lapidus A."/>
        </authorList>
    </citation>
    <scope>NUCLEOTIDE SEQUENCE [LARGE SCALE GENOMIC DNA]</scope>
    <source>
        <strain evidence="2">DSM 15567 / CIP 107919 / 50-1 BON</strain>
    </source>
</reference>
<dbReference type="eggNOG" id="ENOG50332RA">
    <property type="taxonomic scope" value="Bacteria"/>
</dbReference>
<evidence type="ECO:0000313" key="1">
    <source>
        <dbReference type="EMBL" id="AEE95279.1"/>
    </source>
</evidence>
<proteinExistence type="predicted"/>
<gene>
    <name evidence="1" type="ordered locus">Mahau_0056</name>
</gene>
<reference evidence="2" key="1">
    <citation type="submission" date="2010-11" db="EMBL/GenBank/DDBJ databases">
        <title>The complete genome of Mahella australiensis DSM 15567.</title>
        <authorList>
            <consortium name="US DOE Joint Genome Institute (JGI-PGF)"/>
            <person name="Lucas S."/>
            <person name="Copeland A."/>
            <person name="Lapidus A."/>
            <person name="Bruce D."/>
            <person name="Goodwin L."/>
            <person name="Pitluck S."/>
            <person name="Kyrpides N."/>
            <person name="Mavromatis K."/>
            <person name="Pagani I."/>
            <person name="Ivanova N."/>
            <person name="Teshima H."/>
            <person name="Brettin T."/>
            <person name="Detter J.C."/>
            <person name="Han C."/>
            <person name="Tapia R."/>
            <person name="Land M."/>
            <person name="Hauser L."/>
            <person name="Markowitz V."/>
            <person name="Cheng J.-F."/>
            <person name="Hugenholtz P."/>
            <person name="Woyke T."/>
            <person name="Wu D."/>
            <person name="Spring S."/>
            <person name="Pukall R."/>
            <person name="Steenblock K."/>
            <person name="Schneider S."/>
            <person name="Klenk H.-P."/>
            <person name="Eisen J.A."/>
        </authorList>
    </citation>
    <scope>NUCLEOTIDE SEQUENCE [LARGE SCALE GENOMIC DNA]</scope>
    <source>
        <strain evidence="2">DSM 15567 / CIP 107919 / 50-1 BON</strain>
    </source>
</reference>
<dbReference type="STRING" id="697281.Mahau_0056"/>
<organism evidence="1 2">
    <name type="scientific">Mahella australiensis (strain DSM 15567 / CIP 107919 / 50-1 BON)</name>
    <dbReference type="NCBI Taxonomy" id="697281"/>
    <lineage>
        <taxon>Bacteria</taxon>
        <taxon>Bacillati</taxon>
        <taxon>Bacillota</taxon>
        <taxon>Clostridia</taxon>
        <taxon>Thermoanaerobacterales</taxon>
        <taxon>Thermoanaerobacterales Family IV. Incertae Sedis</taxon>
        <taxon>Mahella</taxon>
    </lineage>
</organism>
<dbReference type="OrthoDB" id="3078572at2"/>
<dbReference type="KEGG" id="mas:Mahau_0056"/>
<sequence length="196" mass="22024">MANRYMRYLGRIEKSAVKRISRLIVKLVARDFEGVVKTTDIQVQDGKLLTGWVPASQDMLERRRTNGVIEPPKHFNALVRGSAIVLIPNRGSATTGLDWEASIQKNTTGFFTLSSYYETRTFKYTGTLARGDEVEVNAASHIVLKNGQPANSAEYVGAQMTCPAGDARYRVTMNERDAARFVFRITEWDVKEGVTW</sequence>
<evidence type="ECO:0000313" key="2">
    <source>
        <dbReference type="Proteomes" id="UP000008457"/>
    </source>
</evidence>
<dbReference type="RefSeq" id="WP_013779713.1">
    <property type="nucleotide sequence ID" value="NC_015520.1"/>
</dbReference>
<protein>
    <submittedName>
        <fullName evidence="1">Uncharacterized protein</fullName>
    </submittedName>
</protein>
<accession>F3ZVC9</accession>
<dbReference type="AlphaFoldDB" id="F3ZVC9"/>
<dbReference type="EMBL" id="CP002360">
    <property type="protein sequence ID" value="AEE95279.1"/>
    <property type="molecule type" value="Genomic_DNA"/>
</dbReference>
<dbReference type="HOGENOM" id="CLU_1406611_0_0_9"/>